<dbReference type="RefSeq" id="WP_196285822.1">
    <property type="nucleotide sequence ID" value="NZ_JADQDP010000002.1"/>
</dbReference>
<dbReference type="SUPFAM" id="SSF48452">
    <property type="entry name" value="TPR-like"/>
    <property type="match status" value="1"/>
</dbReference>
<dbReference type="InterPro" id="IPR019734">
    <property type="entry name" value="TPR_rpt"/>
</dbReference>
<reference evidence="2 3" key="1">
    <citation type="submission" date="2020-11" db="EMBL/GenBank/DDBJ databases">
        <authorList>
            <person name="Kim M.K."/>
        </authorList>
    </citation>
    <scope>NUCLEOTIDE SEQUENCE [LARGE SCALE GENOMIC DNA]</scope>
    <source>
        <strain evidence="2 3">BT439</strain>
    </source>
</reference>
<accession>A0A931BH00</accession>
<keyword evidence="1" id="KW-0802">TPR repeat</keyword>
<feature type="repeat" description="TPR" evidence="1">
    <location>
        <begin position="71"/>
        <end position="104"/>
    </location>
</feature>
<dbReference type="Proteomes" id="UP000645610">
    <property type="component" value="Unassembled WGS sequence"/>
</dbReference>
<protein>
    <submittedName>
        <fullName evidence="2">Tetratricopeptide repeat protein</fullName>
    </submittedName>
</protein>
<sequence length="159" mass="18125">MLDDLFAQLRTATAPAEIEALQSGIWQLWLTSGDVALDKVLEAGMRAMQAEDHTLAIKHFTEIIQINPAFAEAWNKRATAHYLRGEYRASLDDIAETLRREPRHFGALWGEASIWRQLGEYRRALRVLSQLAAICPHLPGLHEQQLYFRERLEDGGAME</sequence>
<dbReference type="EMBL" id="JADQDP010000002">
    <property type="protein sequence ID" value="MBF9141461.1"/>
    <property type="molecule type" value="Genomic_DNA"/>
</dbReference>
<comment type="caution">
    <text evidence="2">The sequence shown here is derived from an EMBL/GenBank/DDBJ whole genome shotgun (WGS) entry which is preliminary data.</text>
</comment>
<evidence type="ECO:0000256" key="1">
    <source>
        <dbReference type="PROSITE-ProRule" id="PRU00339"/>
    </source>
</evidence>
<gene>
    <name evidence="2" type="ORF">I2I01_07430</name>
</gene>
<dbReference type="Gene3D" id="1.25.40.10">
    <property type="entry name" value="Tetratricopeptide repeat domain"/>
    <property type="match status" value="1"/>
</dbReference>
<evidence type="ECO:0000313" key="2">
    <source>
        <dbReference type="EMBL" id="MBF9141461.1"/>
    </source>
</evidence>
<proteinExistence type="predicted"/>
<dbReference type="AlphaFoldDB" id="A0A931BH00"/>
<name>A0A931BH00_9BACT</name>
<dbReference type="Pfam" id="PF13432">
    <property type="entry name" value="TPR_16"/>
    <property type="match status" value="1"/>
</dbReference>
<dbReference type="SMART" id="SM00028">
    <property type="entry name" value="TPR"/>
    <property type="match status" value="3"/>
</dbReference>
<keyword evidence="3" id="KW-1185">Reference proteome</keyword>
<dbReference type="InterPro" id="IPR011990">
    <property type="entry name" value="TPR-like_helical_dom_sf"/>
</dbReference>
<evidence type="ECO:0000313" key="3">
    <source>
        <dbReference type="Proteomes" id="UP000645610"/>
    </source>
</evidence>
<dbReference type="PROSITE" id="PS50005">
    <property type="entry name" value="TPR"/>
    <property type="match status" value="1"/>
</dbReference>
<organism evidence="2 3">
    <name type="scientific">Hymenobacter properus</name>
    <dbReference type="NCBI Taxonomy" id="2791026"/>
    <lineage>
        <taxon>Bacteria</taxon>
        <taxon>Pseudomonadati</taxon>
        <taxon>Bacteroidota</taxon>
        <taxon>Cytophagia</taxon>
        <taxon>Cytophagales</taxon>
        <taxon>Hymenobacteraceae</taxon>
        <taxon>Hymenobacter</taxon>
    </lineage>
</organism>